<dbReference type="InterPro" id="IPR050557">
    <property type="entry name" value="RTX_toxin/Mannuronan_C5-epim"/>
</dbReference>
<keyword evidence="2" id="KW-0964">Secreted</keyword>
<dbReference type="Pfam" id="PF00353">
    <property type="entry name" value="HemolysinCabind"/>
    <property type="match status" value="11"/>
</dbReference>
<protein>
    <submittedName>
        <fullName evidence="3">Calcium-binding protein</fullName>
    </submittedName>
</protein>
<dbReference type="PROSITE" id="PS00330">
    <property type="entry name" value="HEMOLYSIN_CALCIUM"/>
    <property type="match status" value="3"/>
</dbReference>
<sequence>MEDGDDVVIENAGEGFDTVVSWVSFALEAEDEIEALTLVGEGDNYATGNAFANTLSGNVGRNVLDGGLGADTMAGGAGDDTYHVDNVGDLVVEEVDGGRDTVLASVNYTLGANIENLTLTGNDLLKGFGNSLDNILTGNGRSNVLDGGAGADTMIGGIGQDIYYVDEAGDVVVEALSEGVDDVISTVSYALAANVENLELIGVDDLNATGNSLRNELFGNSGANVLDGGGDNDILNGRAGADTMIGGGGDDKYFVDDAGDLVVELAAGGTDTVTSTISYTLGGHVEKLTLAGSANIDATGNGLANVLTGNAGDNVLDGGAGADSMAGGTGNDTYYVDSALDVATEAAASGTDAVVSSLTWRLGANLELLTLIGSGNIDGTGNELDNALFGNAGDNVLDGGAGADALTGGAGNDTYVVDNASDTVAESAVGGTDTVIASVSWTLGANVENLTLGGSANIDGTGNELANILLGNAGDNILDGGGGVDTLAGGAGNDTYFVGSTSDSVTEEADAGIDTVVSSVSRTLGANIENLTLTGSGNYAITGNGLDNVLIGNSGHNALDGGAGADTMAGGAGNDSYYVDNAGDVVTEAEGAGSDWVRAAVSWTLGANFEYLTLEGAANIDGTGNAEANFLNGNSGANRLEGGAGADEIDGKAGADTMVGGTGDDFYYVDNILDTIVEATSEGLDRVNSFVTFTLGDNVEWLTLSGSAAINGTGNALDNNLFGNLAANTLVGGAGDDTLNGATGADVLVGGTGNDSYAVDNVLDAVTELAGEGTDIVYSTVSFALSDNVENLTLNAGTTGTGNALANIIRGSSVDNVLSGGGGDDYLDGLAGVDTLNGEAGADTLLGGNGADTLNGGADNDSLNGGLGTDTLTGGTGADSFLFNTTLGGSNSDTITDFSSVDDTIVLDNAMFTGLSDGALAAGAFRIGSAALDADDRIVFNATTGALFYDADGTGAGTAVQFATVTAPVGGLSAADFLVV</sequence>
<dbReference type="InterPro" id="IPR011049">
    <property type="entry name" value="Serralysin-like_metalloprot_C"/>
</dbReference>
<gene>
    <name evidence="3" type="ORF">LJ725_23040</name>
</gene>
<evidence type="ECO:0000313" key="4">
    <source>
        <dbReference type="Proteomes" id="UP001198862"/>
    </source>
</evidence>
<evidence type="ECO:0000256" key="2">
    <source>
        <dbReference type="ARBA" id="ARBA00022525"/>
    </source>
</evidence>
<proteinExistence type="predicted"/>
<evidence type="ECO:0000256" key="1">
    <source>
        <dbReference type="ARBA" id="ARBA00004613"/>
    </source>
</evidence>
<dbReference type="InterPro" id="IPR018511">
    <property type="entry name" value="Hemolysin-typ_Ca-bd_CS"/>
</dbReference>
<name>A0ABS8L0J3_9HYPH</name>
<dbReference type="InterPro" id="IPR001343">
    <property type="entry name" value="Hemolysn_Ca-bd"/>
</dbReference>
<comment type="caution">
    <text evidence="3">The sequence shown here is derived from an EMBL/GenBank/DDBJ whole genome shotgun (WGS) entry which is preliminary data.</text>
</comment>
<dbReference type="EMBL" id="JAJISD010000011">
    <property type="protein sequence ID" value="MCC8431864.1"/>
    <property type="molecule type" value="Genomic_DNA"/>
</dbReference>
<reference evidence="3 4" key="1">
    <citation type="submission" date="2021-11" db="EMBL/GenBank/DDBJ databases">
        <authorList>
            <person name="Lee D.-H."/>
            <person name="Kim S.-B."/>
        </authorList>
    </citation>
    <scope>NUCLEOTIDE SEQUENCE [LARGE SCALE GENOMIC DNA]</scope>
    <source>
        <strain evidence="3 4">KCTC 52223</strain>
    </source>
</reference>
<keyword evidence="4" id="KW-1185">Reference proteome</keyword>
<accession>A0ABS8L0J3</accession>
<comment type="subcellular location">
    <subcellularLocation>
        <location evidence="1">Secreted</location>
    </subcellularLocation>
</comment>
<dbReference type="PANTHER" id="PTHR38340">
    <property type="entry name" value="S-LAYER PROTEIN"/>
    <property type="match status" value="1"/>
</dbReference>
<dbReference type="Gene3D" id="2.150.10.10">
    <property type="entry name" value="Serralysin-like metalloprotease, C-terminal"/>
    <property type="match status" value="8"/>
</dbReference>
<organism evidence="3 4">
    <name type="scientific">Reyranella aquatilis</name>
    <dbReference type="NCBI Taxonomy" id="2035356"/>
    <lineage>
        <taxon>Bacteria</taxon>
        <taxon>Pseudomonadati</taxon>
        <taxon>Pseudomonadota</taxon>
        <taxon>Alphaproteobacteria</taxon>
        <taxon>Hyphomicrobiales</taxon>
        <taxon>Reyranellaceae</taxon>
        <taxon>Reyranella</taxon>
    </lineage>
</organism>
<dbReference type="Proteomes" id="UP001198862">
    <property type="component" value="Unassembled WGS sequence"/>
</dbReference>
<dbReference type="PRINTS" id="PR00313">
    <property type="entry name" value="CABNDNGRPT"/>
</dbReference>
<dbReference type="SUPFAM" id="SSF51120">
    <property type="entry name" value="beta-Roll"/>
    <property type="match status" value="8"/>
</dbReference>
<evidence type="ECO:0000313" key="3">
    <source>
        <dbReference type="EMBL" id="MCC8431864.1"/>
    </source>
</evidence>
<dbReference type="PANTHER" id="PTHR38340:SF1">
    <property type="entry name" value="S-LAYER PROTEIN"/>
    <property type="match status" value="1"/>
</dbReference>